<reference evidence="1 2" key="1">
    <citation type="journal article" date="2019" name="Virology">
        <title>Genomic and transcriptional analyses of novel parvoviruses identified from dead peafowl.</title>
        <authorList>
            <person name="Liu X."/>
            <person name="Wang H."/>
            <person name="Liu X."/>
            <person name="Li Y."/>
            <person name="Chen J."/>
            <person name="Zhang J."/>
            <person name="Wang X."/>
            <person name="Shen S."/>
            <person name="Wang H."/>
            <person name="Deng F."/>
            <person name="Wang M."/>
            <person name="Guan W."/>
            <person name="Hu Z."/>
        </authorList>
    </citation>
    <scope>NUCLEOTIDE SEQUENCE [LARGE SCALE GENOMIC DNA]</scope>
    <source>
        <strain evidence="1">PePV2</strain>
    </source>
</reference>
<protein>
    <submittedName>
        <fullName evidence="1">Capsid protein</fullName>
    </submittedName>
</protein>
<name>A0A649UXX8_9VIRU</name>
<dbReference type="KEGG" id="vg:80536483"/>
<evidence type="ECO:0000313" key="2">
    <source>
        <dbReference type="Proteomes" id="UP000680943"/>
    </source>
</evidence>
<dbReference type="RefSeq" id="YP_010798328.1">
    <property type="nucleotide sequence ID" value="NC_076414.1"/>
</dbReference>
<accession>A0A649UXX8</accession>
<proteinExistence type="predicted"/>
<keyword evidence="2" id="KW-1185">Reference proteome</keyword>
<dbReference type="Proteomes" id="UP000680943">
    <property type="component" value="Segment"/>
</dbReference>
<evidence type="ECO:0000313" key="1">
    <source>
        <dbReference type="EMBL" id="QGJ83206.1"/>
    </source>
</evidence>
<dbReference type="GeneID" id="80536483"/>
<dbReference type="EMBL" id="MK988620">
    <property type="protein sequence ID" value="QGJ83206.1"/>
    <property type="molecule type" value="Genomic_DNA"/>
</dbReference>
<organism evidence="1 2">
    <name type="scientific">Peafowl parvovirus 2</name>
    <dbReference type="NCBI Taxonomy" id="2668087"/>
    <lineage>
        <taxon>Viruses</taxon>
        <taxon>Monodnaviria</taxon>
        <taxon>Shotokuvirae</taxon>
        <taxon>Cossaviricota</taxon>
        <taxon>Quintoviricetes</taxon>
        <taxon>Piccovirales</taxon>
        <taxon>Parvoviridae</taxon>
        <taxon>Hamaparvovirinae</taxon>
        <taxon>Chaphamaparvovirus</taxon>
        <taxon>Chaphamaparvovirus galliform5</taxon>
    </lineage>
</organism>
<sequence>MADDVTYTNVYMAYIKNGPYIYPPNNNLTTNDGGEYNTGYHLIPNMLWRHFVTPAQWASMMINYEAYKVKGYTITLFNPVPMTTQLAIQGTTAFTAFNNTVYGWGYQDKLYETSWWPWLSPGATSGNPNLAQKEGLRHWNSTTGARYELPVYGWKKPHFRVTTNRTYANDNVQVGWASYPKDNIDNNDASFGTPTGLFWDPLNRPEDVMEFRPGKNAMTFTWNTHPCDAEKWFNCDQIMAWHPWTATGPYCGRNSRPNTFQLSDECDPDKQQAQYEQNPNAEDWTIPNLANQPVLPLGWMWKELKESVGVNPNSWNQKPDYWLPGTEYELAKYGPTQCFTKLVPLFDHNGTHIEISANISIKISIHLACKKRRTAIFCPTWGPFNWRNLYTGNPTDMNYWPALLRYRTGGARRTWQNLTGTGETSGNTDFQHPRETPYLTCTHQTTRTIDTITQTQAKSNLTVTFTKDTERVVIQEPKPTKRSIFRTKSPDLPVTSMEFDHVTHKEK</sequence>